<feature type="domain" description="Phorbol-ester/DAG-type" evidence="12">
    <location>
        <begin position="210"/>
        <end position="260"/>
    </location>
</feature>
<dbReference type="RefSeq" id="XP_015273380.1">
    <property type="nucleotide sequence ID" value="XM_015417894.1"/>
</dbReference>
<dbReference type="SMART" id="SM00109">
    <property type="entry name" value="C1"/>
    <property type="match status" value="1"/>
</dbReference>
<evidence type="ECO:0000256" key="11">
    <source>
        <dbReference type="SAM" id="SignalP"/>
    </source>
</evidence>
<reference evidence="14" key="1">
    <citation type="submission" date="2025-08" db="UniProtKB">
        <authorList>
            <consortium name="RefSeq"/>
        </authorList>
    </citation>
    <scope>IDENTIFICATION</scope>
</reference>
<keyword evidence="5" id="KW-0862">Zinc</keyword>
<keyword evidence="13" id="KW-1185">Reference proteome</keyword>
<dbReference type="PROSITE" id="PS50081">
    <property type="entry name" value="ZF_DAG_PE_2"/>
    <property type="match status" value="1"/>
</dbReference>
<evidence type="ECO:0000256" key="3">
    <source>
        <dbReference type="ARBA" id="ARBA00022692"/>
    </source>
</evidence>
<evidence type="ECO:0000256" key="7">
    <source>
        <dbReference type="ARBA" id="ARBA00023128"/>
    </source>
</evidence>
<protein>
    <recommendedName>
        <fullName evidence="9">MICOS complex subunit</fullName>
    </recommendedName>
</protein>
<evidence type="ECO:0000256" key="5">
    <source>
        <dbReference type="ARBA" id="ARBA00022833"/>
    </source>
</evidence>
<dbReference type="PROSITE" id="PS00479">
    <property type="entry name" value="ZF_DAG_PE_1"/>
    <property type="match status" value="1"/>
</dbReference>
<dbReference type="Gene3D" id="3.30.60.20">
    <property type="match status" value="1"/>
</dbReference>
<comment type="subunit">
    <text evidence="9">Component of the mitochondrial contact site and cristae organizing system (MICOS) complex.</text>
</comment>
<keyword evidence="6" id="KW-1133">Transmembrane helix</keyword>
<feature type="region of interest" description="Disordered" evidence="10">
    <location>
        <begin position="279"/>
        <end position="316"/>
    </location>
</feature>
<dbReference type="CDD" id="cd20837">
    <property type="entry name" value="C1_nPKC_theta-like_rpt2"/>
    <property type="match status" value="1"/>
</dbReference>
<feature type="compositionally biased region" description="Basic and acidic residues" evidence="10">
    <location>
        <begin position="297"/>
        <end position="307"/>
    </location>
</feature>
<comment type="subcellular location">
    <subcellularLocation>
        <location evidence="9">Mitochondrion inner membrane</location>
    </subcellularLocation>
    <subcellularLocation>
        <location evidence="1">Mitochondrion membrane</location>
    </subcellularLocation>
</comment>
<evidence type="ECO:0000256" key="10">
    <source>
        <dbReference type="SAM" id="MobiDB-lite"/>
    </source>
</evidence>
<evidence type="ECO:0000256" key="8">
    <source>
        <dbReference type="ARBA" id="ARBA00023136"/>
    </source>
</evidence>
<dbReference type="Pfam" id="PF09769">
    <property type="entry name" value="ApoO"/>
    <property type="match status" value="1"/>
</dbReference>
<name>A0ABM1KI43_GEKJA</name>
<dbReference type="InterPro" id="IPR020454">
    <property type="entry name" value="DAG/PE-bd"/>
</dbReference>
<dbReference type="Proteomes" id="UP000694871">
    <property type="component" value="Unplaced"/>
</dbReference>
<dbReference type="PRINTS" id="PR00008">
    <property type="entry name" value="DAGPEDOMAIN"/>
</dbReference>
<keyword evidence="7 9" id="KW-0496">Mitochondrion</keyword>
<dbReference type="Pfam" id="PF00130">
    <property type="entry name" value="C1_1"/>
    <property type="match status" value="1"/>
</dbReference>
<comment type="similarity">
    <text evidence="2">Belongs to the apolipoprotein O/MICOS complex subunit Mic27 family.</text>
</comment>
<evidence type="ECO:0000256" key="1">
    <source>
        <dbReference type="ARBA" id="ARBA00004325"/>
    </source>
</evidence>
<keyword evidence="8" id="KW-0472">Membrane</keyword>
<keyword evidence="4" id="KW-0479">Metal-binding</keyword>
<dbReference type="InterPro" id="IPR046349">
    <property type="entry name" value="C1-like_sf"/>
</dbReference>
<dbReference type="GeneID" id="107116043"/>
<proteinExistence type="inferred from homology"/>
<gene>
    <name evidence="14" type="primary">APOOL</name>
</gene>
<evidence type="ECO:0000256" key="2">
    <source>
        <dbReference type="ARBA" id="ARBA00010904"/>
    </source>
</evidence>
<keyword evidence="11" id="KW-0732">Signal</keyword>
<feature type="region of interest" description="Disordered" evidence="10">
    <location>
        <begin position="339"/>
        <end position="365"/>
    </location>
</feature>
<dbReference type="InterPro" id="IPR033182">
    <property type="entry name" value="MIC26/MIC27_animal"/>
</dbReference>
<keyword evidence="3" id="KW-0812">Transmembrane</keyword>
<sequence length="365" mass="39948">MAAKMAKWAAVPATLACASINVYAVGEEEPKSQPVKAHQLSVYNAPPLKSRYIDEKPGRLQSGISSVRKSVGYYINGCRNAYLFVKHGVISSIQFGKDTYVYLKNPPPEFLPKVGAITISGLTGLVLARKGSRFKKIAYPMGLCTLCISLCYPAQSVIIAKVTGKKLYSASHKTYEAIGSLWTKRSTAEVPLVLDEAAEFQKERFHIDKPHRFKVYSYMSPTFCDHCGSLLWGLVKQGSKCGECGMNVHHECQEKVANLCGINQKLLAEALNQVSQESSVARTDHSIPEAHTAASESEEKAKAHETQLHAGETVPESDSVPLIAEVKVPSVISDTLKVSKFKPDPSLMDHGQSNPEDVDMYSTRS</sequence>
<comment type="function">
    <text evidence="9">Component of the MICOS complex, a large protein complex of the mitochondrial inner membrane that plays crucial roles in the maintenance of crista junctions, inner membrane architecture, and formation of contact sites to the outer membrane.</text>
</comment>
<dbReference type="SUPFAM" id="SSF57889">
    <property type="entry name" value="Cysteine-rich domain"/>
    <property type="match status" value="1"/>
</dbReference>
<evidence type="ECO:0000256" key="9">
    <source>
        <dbReference type="RuleBase" id="RU363021"/>
    </source>
</evidence>
<evidence type="ECO:0000256" key="6">
    <source>
        <dbReference type="ARBA" id="ARBA00022989"/>
    </source>
</evidence>
<evidence type="ECO:0000313" key="14">
    <source>
        <dbReference type="RefSeq" id="XP_015273380.1"/>
    </source>
</evidence>
<evidence type="ECO:0000313" key="13">
    <source>
        <dbReference type="Proteomes" id="UP000694871"/>
    </source>
</evidence>
<evidence type="ECO:0000259" key="12">
    <source>
        <dbReference type="PROSITE" id="PS50081"/>
    </source>
</evidence>
<organism evidence="13 14">
    <name type="scientific">Gekko japonicus</name>
    <name type="common">Schlegel's Japanese gecko</name>
    <dbReference type="NCBI Taxonomy" id="146911"/>
    <lineage>
        <taxon>Eukaryota</taxon>
        <taxon>Metazoa</taxon>
        <taxon>Chordata</taxon>
        <taxon>Craniata</taxon>
        <taxon>Vertebrata</taxon>
        <taxon>Euteleostomi</taxon>
        <taxon>Lepidosauria</taxon>
        <taxon>Squamata</taxon>
        <taxon>Bifurcata</taxon>
        <taxon>Gekkota</taxon>
        <taxon>Gekkonidae</taxon>
        <taxon>Gekkoninae</taxon>
        <taxon>Gekko</taxon>
    </lineage>
</organism>
<dbReference type="PANTHER" id="PTHR14564">
    <property type="entry name" value="MICOS COMPLEX SUBUNIT MIC26 / MIC27 FAMILY MEMBER"/>
    <property type="match status" value="1"/>
</dbReference>
<accession>A0ABM1KI43</accession>
<dbReference type="InterPro" id="IPR019166">
    <property type="entry name" value="MIC26/MIC27"/>
</dbReference>
<feature type="chain" id="PRO_5047197051" description="MICOS complex subunit" evidence="11">
    <location>
        <begin position="25"/>
        <end position="365"/>
    </location>
</feature>
<evidence type="ECO:0000256" key="4">
    <source>
        <dbReference type="ARBA" id="ARBA00022723"/>
    </source>
</evidence>
<dbReference type="InterPro" id="IPR002219">
    <property type="entry name" value="PKC_DAG/PE"/>
</dbReference>
<feature type="signal peptide" evidence="11">
    <location>
        <begin position="1"/>
        <end position="24"/>
    </location>
</feature>
<keyword evidence="9" id="KW-0999">Mitochondrion inner membrane</keyword>